<sequence>MLLTYIDGAITFNCFNNFSKIHLGVLCYNKLLEEKTMKNLFSEDLPPFFINFFNWLIGGFK</sequence>
<evidence type="ECO:0000313" key="1">
    <source>
        <dbReference type="EMBL" id="ASQ40188.1"/>
    </source>
</evidence>
<gene>
    <name evidence="1" type="primary">orf174</name>
</gene>
<protein>
    <submittedName>
        <fullName evidence="1">Uncharacterized protein</fullName>
    </submittedName>
</protein>
<proteinExistence type="predicted"/>
<dbReference type="GeneID" id="38572592"/>
<name>A0A3G1IVV7_9EUKA</name>
<reference evidence="1" key="1">
    <citation type="submission" date="2017-05" db="EMBL/GenBank/DDBJ databases">
        <title>Plastid comparative genomics reveals ancient divergence between Glaucophyte genera.</title>
        <authorList>
            <person name="Figueroa-Martinez F.J."/>
            <person name="Jackson C."/>
            <person name="Reyes-Prieto A."/>
        </authorList>
    </citation>
    <scope>NUCLEOTIDE SEQUENCE</scope>
    <source>
        <strain evidence="1">SAG 46.84</strain>
    </source>
</reference>
<accession>A0A3G1IVV7</accession>
<geneLocation type="plastid" evidence="1"/>
<dbReference type="RefSeq" id="YP_009546127.1">
    <property type="nucleotide sequence ID" value="NC_040153.1"/>
</dbReference>
<dbReference type="EMBL" id="MF167426">
    <property type="protein sequence ID" value="ASQ40188.1"/>
    <property type="molecule type" value="Genomic_DNA"/>
</dbReference>
<keyword evidence="1" id="KW-0934">Plastid</keyword>
<organism evidence="1">
    <name type="scientific">Gloeochaete wittrockiana</name>
    <dbReference type="NCBI Taxonomy" id="38269"/>
    <lineage>
        <taxon>Eukaryota</taxon>
        <taxon>Glaucocystophyceae</taxon>
        <taxon>Gloeochaetales</taxon>
        <taxon>Gloeochaetaceae</taxon>
        <taxon>Gloeochaete</taxon>
    </lineage>
</organism>
<dbReference type="AlphaFoldDB" id="A0A3G1IVV7"/>